<name>A0A0F9V762_9ZZZZ</name>
<accession>A0A0F9V762</accession>
<protein>
    <submittedName>
        <fullName evidence="1">Uncharacterized protein</fullName>
    </submittedName>
</protein>
<evidence type="ECO:0000313" key="1">
    <source>
        <dbReference type="EMBL" id="KKN61718.1"/>
    </source>
</evidence>
<dbReference type="AlphaFoldDB" id="A0A0F9V762"/>
<proteinExistence type="predicted"/>
<dbReference type="EMBL" id="LAZR01000649">
    <property type="protein sequence ID" value="KKN61718.1"/>
    <property type="molecule type" value="Genomic_DNA"/>
</dbReference>
<reference evidence="1" key="1">
    <citation type="journal article" date="2015" name="Nature">
        <title>Complex archaea that bridge the gap between prokaryotes and eukaryotes.</title>
        <authorList>
            <person name="Spang A."/>
            <person name="Saw J.H."/>
            <person name="Jorgensen S.L."/>
            <person name="Zaremba-Niedzwiedzka K."/>
            <person name="Martijn J."/>
            <person name="Lind A.E."/>
            <person name="van Eijk R."/>
            <person name="Schleper C."/>
            <person name="Guy L."/>
            <person name="Ettema T.J."/>
        </authorList>
    </citation>
    <scope>NUCLEOTIDE SEQUENCE</scope>
</reference>
<organism evidence="1">
    <name type="scientific">marine sediment metagenome</name>
    <dbReference type="NCBI Taxonomy" id="412755"/>
    <lineage>
        <taxon>unclassified sequences</taxon>
        <taxon>metagenomes</taxon>
        <taxon>ecological metagenomes</taxon>
    </lineage>
</organism>
<comment type="caution">
    <text evidence="1">The sequence shown here is derived from an EMBL/GenBank/DDBJ whole genome shotgun (WGS) entry which is preliminary data.</text>
</comment>
<gene>
    <name evidence="1" type="ORF">LCGC14_0519340</name>
</gene>
<sequence length="48" mass="5822">MQRMRCSYPELMALPLDYYDEAIEMLNEDDRRQQAANERAKMQARRRG</sequence>